<organism evidence="2">
    <name type="scientific">Roseihalotalea indica</name>
    <dbReference type="NCBI Taxonomy" id="2867963"/>
    <lineage>
        <taxon>Bacteria</taxon>
        <taxon>Pseudomonadati</taxon>
        <taxon>Bacteroidota</taxon>
        <taxon>Cytophagia</taxon>
        <taxon>Cytophagales</taxon>
        <taxon>Catalimonadaceae</taxon>
        <taxon>Roseihalotalea</taxon>
    </lineage>
</organism>
<protein>
    <submittedName>
        <fullName evidence="2">Carboxypeptidase-like regulatory domain-containing protein</fullName>
    </submittedName>
</protein>
<dbReference type="Pfam" id="PF13715">
    <property type="entry name" value="CarbopepD_reg_2"/>
    <property type="match status" value="1"/>
</dbReference>
<feature type="signal peptide" evidence="1">
    <location>
        <begin position="1"/>
        <end position="22"/>
    </location>
</feature>
<reference evidence="2" key="1">
    <citation type="journal article" date="2023" name="Comput. Struct. Biotechnol. J.">
        <title>Discovery of a novel marine Bacteroidetes with a rich repertoire of carbohydrate-active enzymes.</title>
        <authorList>
            <person name="Chen B."/>
            <person name="Liu G."/>
            <person name="Chen Q."/>
            <person name="Wang H."/>
            <person name="Liu L."/>
            <person name="Tang K."/>
        </authorList>
    </citation>
    <scope>NUCLEOTIDE SEQUENCE</scope>
    <source>
        <strain evidence="2">TK19036</strain>
    </source>
</reference>
<sequence length="280" mass="31660">MKLVLFIIFSVLLLNSSLRAQAVEGTIQDASSGEPLAYVNIGVVGKDVGTVSDSQGHFQLDIEEQYNKDELKISMVGYRPQSFTVADFRKQMRDNPEVKLTEAVVVMKEVVIEDKRYRGRKLKERIIGNTKAVTSNRTYFAFNALGNEMGIYIDVKRNPTFVQEFNLYITENKYDVFKFRLNFYSAKNGLPDKNLLDKNIIASFTAKEGKLTVDLREYNIVLEDDTIVTMEWIEELGKHGLAFATSSSTAQNRRAIIRHTSQGDWKKGGPGIGITLKVLQ</sequence>
<dbReference type="InterPro" id="IPR008969">
    <property type="entry name" value="CarboxyPept-like_regulatory"/>
</dbReference>
<dbReference type="SUPFAM" id="SSF49464">
    <property type="entry name" value="Carboxypeptidase regulatory domain-like"/>
    <property type="match status" value="1"/>
</dbReference>
<keyword evidence="2" id="KW-0378">Hydrolase</keyword>
<evidence type="ECO:0000313" key="2">
    <source>
        <dbReference type="EMBL" id="WKN34190.1"/>
    </source>
</evidence>
<proteinExistence type="predicted"/>
<feature type="chain" id="PRO_5041244606" evidence="1">
    <location>
        <begin position="23"/>
        <end position="280"/>
    </location>
</feature>
<evidence type="ECO:0000256" key="1">
    <source>
        <dbReference type="SAM" id="SignalP"/>
    </source>
</evidence>
<accession>A0AA49GGF4</accession>
<keyword evidence="2" id="KW-0645">Protease</keyword>
<name>A0AA49GGF4_9BACT</name>
<gene>
    <name evidence="2" type="ORF">K4G66_17570</name>
</gene>
<keyword evidence="2" id="KW-0121">Carboxypeptidase</keyword>
<keyword evidence="1" id="KW-0732">Signal</keyword>
<dbReference type="EMBL" id="CP120682">
    <property type="protein sequence ID" value="WKN34190.1"/>
    <property type="molecule type" value="Genomic_DNA"/>
</dbReference>
<dbReference type="AlphaFoldDB" id="A0AA49GGF4"/>
<dbReference type="Gene3D" id="2.60.40.1120">
    <property type="entry name" value="Carboxypeptidase-like, regulatory domain"/>
    <property type="match status" value="1"/>
</dbReference>
<dbReference type="GO" id="GO:0004180">
    <property type="term" value="F:carboxypeptidase activity"/>
    <property type="evidence" value="ECO:0007669"/>
    <property type="project" value="UniProtKB-KW"/>
</dbReference>
<reference evidence="2" key="2">
    <citation type="journal article" date="2024" name="Antonie Van Leeuwenhoek">
        <title>Roseihalotalea indica gen. nov., sp. nov., a halophilic Bacteroidetes from mesopelagic Southwest Indian Ocean with higher carbohydrate metabolic potential.</title>
        <authorList>
            <person name="Chen B."/>
            <person name="Zhang M."/>
            <person name="Lin D."/>
            <person name="Ye J."/>
            <person name="Tang K."/>
        </authorList>
    </citation>
    <scope>NUCLEOTIDE SEQUENCE</scope>
    <source>
        <strain evidence="2">TK19036</strain>
    </source>
</reference>